<evidence type="ECO:0000313" key="3">
    <source>
        <dbReference type="Proteomes" id="UP000193006"/>
    </source>
</evidence>
<feature type="domain" description="DUF1722" evidence="1">
    <location>
        <begin position="191"/>
        <end position="307"/>
    </location>
</feature>
<dbReference type="KEGG" id="bkw:BkAM31D_11485"/>
<dbReference type="InterPro" id="IPR007553">
    <property type="entry name" value="2-thiour_desulf"/>
</dbReference>
<dbReference type="EMBL" id="CP020814">
    <property type="protein sequence ID" value="ARK30399.1"/>
    <property type="molecule type" value="Genomic_DNA"/>
</dbReference>
<dbReference type="PANTHER" id="PTHR30087:SF0">
    <property type="entry name" value="INNER MEMBRANE PROTEIN"/>
    <property type="match status" value="1"/>
</dbReference>
<proteinExistence type="predicted"/>
<evidence type="ECO:0000259" key="1">
    <source>
        <dbReference type="Pfam" id="PF08349"/>
    </source>
</evidence>
<name>A0A1X9MAB4_9BACI</name>
<dbReference type="InterPro" id="IPR013560">
    <property type="entry name" value="DUF1722"/>
</dbReference>
<reference evidence="2 3" key="1">
    <citation type="submission" date="2017-04" db="EMBL/GenBank/DDBJ databases">
        <title>Bacillus krulwichiae AM31D Genome sequencing and assembly.</title>
        <authorList>
            <person name="Krulwich T.A."/>
            <person name="Anastor L."/>
            <person name="Ehrlich R."/>
            <person name="Ehrlich G.D."/>
            <person name="Janto B."/>
        </authorList>
    </citation>
    <scope>NUCLEOTIDE SEQUENCE [LARGE SCALE GENOMIC DNA]</scope>
    <source>
        <strain evidence="2 3">AM31D</strain>
    </source>
</reference>
<dbReference type="PANTHER" id="PTHR30087">
    <property type="entry name" value="INNER MEMBRANE PROTEIN"/>
    <property type="match status" value="1"/>
</dbReference>
<organism evidence="2 3">
    <name type="scientific">Halalkalibacter krulwichiae</name>
    <dbReference type="NCBI Taxonomy" id="199441"/>
    <lineage>
        <taxon>Bacteria</taxon>
        <taxon>Bacillati</taxon>
        <taxon>Bacillota</taxon>
        <taxon>Bacilli</taxon>
        <taxon>Bacillales</taxon>
        <taxon>Bacillaceae</taxon>
        <taxon>Halalkalibacter</taxon>
    </lineage>
</organism>
<gene>
    <name evidence="2" type="ORF">BkAM31D_11485</name>
</gene>
<dbReference type="AlphaFoldDB" id="A0A1X9MAB4"/>
<protein>
    <recommendedName>
        <fullName evidence="1">DUF1722 domain-containing protein</fullName>
    </recommendedName>
</protein>
<accession>A0A1X9MAB4</accession>
<evidence type="ECO:0000313" key="2">
    <source>
        <dbReference type="EMBL" id="ARK30399.1"/>
    </source>
</evidence>
<dbReference type="Proteomes" id="UP000193006">
    <property type="component" value="Chromosome"/>
</dbReference>
<sequence>MRVFATPKVIVSKCMEFEACRYNGGKINEALIAKLGEYVDFIPVCPEVEIGLETPREAIRLVTDGEATQLIQPKSQLNLTEQMKGFAQEFLANRKEVDGFVLKSRSPSCAITDAKVYANVEKSPVIRTGSGMFTERVLALFPFLPIEDEGRLKNFILREHFFTHLFTVADFRIVKQSRKINELINFHAKNKYLFMACNQEKVRELGRVIGNHSGEQMERVFQVYEKGLYELFSIPIKATSHINVCQHVFGYFSKYLTIAERTHFIQLLEQYREKKIPLSSLIGILRSWCYRFENKYLLNQTYFEPYPEGLIAISDSGKGRAFS</sequence>
<dbReference type="RefSeq" id="WP_066151360.1">
    <property type="nucleotide sequence ID" value="NZ_CP020814.1"/>
</dbReference>
<dbReference type="Pfam" id="PF04463">
    <property type="entry name" value="2-thiour_desulf"/>
    <property type="match status" value="1"/>
</dbReference>
<dbReference type="STRING" id="199441.BkAM31D_11485"/>
<dbReference type="Pfam" id="PF08349">
    <property type="entry name" value="DUF1722"/>
    <property type="match status" value="1"/>
</dbReference>
<dbReference type="InterPro" id="IPR017087">
    <property type="entry name" value="UCP037004"/>
</dbReference>
<dbReference type="PIRSF" id="PIRSF037004">
    <property type="entry name" value="UCP037004"/>
    <property type="match status" value="1"/>
</dbReference>
<keyword evidence="3" id="KW-1185">Reference proteome</keyword>